<dbReference type="Proteomes" id="UP000790709">
    <property type="component" value="Unassembled WGS sequence"/>
</dbReference>
<organism evidence="1 2">
    <name type="scientific">Leucogyrophana mollusca</name>
    <dbReference type="NCBI Taxonomy" id="85980"/>
    <lineage>
        <taxon>Eukaryota</taxon>
        <taxon>Fungi</taxon>
        <taxon>Dikarya</taxon>
        <taxon>Basidiomycota</taxon>
        <taxon>Agaricomycotina</taxon>
        <taxon>Agaricomycetes</taxon>
        <taxon>Agaricomycetidae</taxon>
        <taxon>Boletales</taxon>
        <taxon>Boletales incertae sedis</taxon>
        <taxon>Leucogyrophana</taxon>
    </lineage>
</organism>
<evidence type="ECO:0000313" key="2">
    <source>
        <dbReference type="Proteomes" id="UP000790709"/>
    </source>
</evidence>
<dbReference type="EMBL" id="MU266388">
    <property type="protein sequence ID" value="KAH7926138.1"/>
    <property type="molecule type" value="Genomic_DNA"/>
</dbReference>
<accession>A0ACB8BNK5</accession>
<proteinExistence type="predicted"/>
<reference evidence="1" key="1">
    <citation type="journal article" date="2021" name="New Phytol.">
        <title>Evolutionary innovations through gain and loss of genes in the ectomycorrhizal Boletales.</title>
        <authorList>
            <person name="Wu G."/>
            <person name="Miyauchi S."/>
            <person name="Morin E."/>
            <person name="Kuo A."/>
            <person name="Drula E."/>
            <person name="Varga T."/>
            <person name="Kohler A."/>
            <person name="Feng B."/>
            <person name="Cao Y."/>
            <person name="Lipzen A."/>
            <person name="Daum C."/>
            <person name="Hundley H."/>
            <person name="Pangilinan J."/>
            <person name="Johnson J."/>
            <person name="Barry K."/>
            <person name="LaButti K."/>
            <person name="Ng V."/>
            <person name="Ahrendt S."/>
            <person name="Min B."/>
            <person name="Choi I.G."/>
            <person name="Park H."/>
            <person name="Plett J.M."/>
            <person name="Magnuson J."/>
            <person name="Spatafora J.W."/>
            <person name="Nagy L.G."/>
            <person name="Henrissat B."/>
            <person name="Grigoriev I.V."/>
            <person name="Yang Z.L."/>
            <person name="Xu J."/>
            <person name="Martin F.M."/>
        </authorList>
    </citation>
    <scope>NUCLEOTIDE SEQUENCE</scope>
    <source>
        <strain evidence="1">KUC20120723A-06</strain>
    </source>
</reference>
<keyword evidence="2" id="KW-1185">Reference proteome</keyword>
<evidence type="ECO:0000313" key="1">
    <source>
        <dbReference type="EMBL" id="KAH7926138.1"/>
    </source>
</evidence>
<protein>
    <submittedName>
        <fullName evidence="1">Uncharacterized protein</fullName>
    </submittedName>
</protein>
<comment type="caution">
    <text evidence="1">The sequence shown here is derived from an EMBL/GenBank/DDBJ whole genome shotgun (WGS) entry which is preliminary data.</text>
</comment>
<sequence length="81" mass="9020">MAYSKEGVLWAQFSSPYVLSFCGVYCANDPSPRVCLVSPWMDNGALPRYLKDNPKASRLQLMLDGALGLEFPLVLPRGDPW</sequence>
<gene>
    <name evidence="1" type="ORF">BV22DRAFT_378148</name>
</gene>
<name>A0ACB8BNK5_9AGAM</name>